<feature type="region of interest" description="Disordered" evidence="1">
    <location>
        <begin position="56"/>
        <end position="90"/>
    </location>
</feature>
<dbReference type="Proteomes" id="UP001230207">
    <property type="component" value="Unassembled WGS sequence"/>
</dbReference>
<sequence length="164" mass="18230">MRTQTMSTPRRSRALDEPLTGPGYHRHRTTFRIVNIAMTRGVVCSASDDGAQTHAHEIKEPAQRRAAAPAEERSEKSEGDTQALTGRYRPHVPVAGDLGCIERRDDGRQLIAKMADKIVDGLVGQGFDDRESYDVFDDLVRKYSDGLFPFRPKRHLGDAQGPAT</sequence>
<keyword evidence="3" id="KW-1185">Reference proteome</keyword>
<feature type="compositionally biased region" description="Basic and acidic residues" evidence="1">
    <location>
        <begin position="70"/>
        <end position="79"/>
    </location>
</feature>
<reference evidence="2 3" key="1">
    <citation type="submission" date="2023-07" db="EMBL/GenBank/DDBJ databases">
        <title>Genomic Encyclopedia of Type Strains, Phase IV (KMG-IV): sequencing the most valuable type-strain genomes for metagenomic binning, comparative biology and taxonomic classification.</title>
        <authorList>
            <person name="Goeker M."/>
        </authorList>
    </citation>
    <scope>NUCLEOTIDE SEQUENCE [LARGE SCALE GENOMIC DNA]</scope>
    <source>
        <strain evidence="2 3">DSM 1112</strain>
    </source>
</reference>
<comment type="caution">
    <text evidence="2">The sequence shown here is derived from an EMBL/GenBank/DDBJ whole genome shotgun (WGS) entry which is preliminary data.</text>
</comment>
<protein>
    <submittedName>
        <fullName evidence="2">Uncharacterized protein</fullName>
    </submittedName>
</protein>
<evidence type="ECO:0000256" key="1">
    <source>
        <dbReference type="SAM" id="MobiDB-lite"/>
    </source>
</evidence>
<dbReference type="EMBL" id="JAUSVF010000003">
    <property type="protein sequence ID" value="MDQ0323322.1"/>
    <property type="molecule type" value="Genomic_DNA"/>
</dbReference>
<name>A0ABU0BYH9_9HYPH</name>
<organism evidence="2 3">
    <name type="scientific">Pararhizobium capsulatum DSM 1112</name>
    <dbReference type="NCBI Taxonomy" id="1121113"/>
    <lineage>
        <taxon>Bacteria</taxon>
        <taxon>Pseudomonadati</taxon>
        <taxon>Pseudomonadota</taxon>
        <taxon>Alphaproteobacteria</taxon>
        <taxon>Hyphomicrobiales</taxon>
        <taxon>Rhizobiaceae</taxon>
        <taxon>Rhizobium/Agrobacterium group</taxon>
        <taxon>Pararhizobium</taxon>
    </lineage>
</organism>
<dbReference type="RefSeq" id="WP_307235783.1">
    <property type="nucleotide sequence ID" value="NZ_JAUSVF010000003.1"/>
</dbReference>
<proteinExistence type="predicted"/>
<evidence type="ECO:0000313" key="3">
    <source>
        <dbReference type="Proteomes" id="UP001230207"/>
    </source>
</evidence>
<accession>A0ABU0BYH9</accession>
<gene>
    <name evidence="2" type="ORF">QO002_005528</name>
</gene>
<evidence type="ECO:0000313" key="2">
    <source>
        <dbReference type="EMBL" id="MDQ0323322.1"/>
    </source>
</evidence>
<feature type="region of interest" description="Disordered" evidence="1">
    <location>
        <begin position="1"/>
        <end position="23"/>
    </location>
</feature>